<dbReference type="AlphaFoldDB" id="D2B2E4"/>
<dbReference type="KEGG" id="sro:Sros_8527"/>
<feature type="compositionally biased region" description="Low complexity" evidence="1">
    <location>
        <begin position="266"/>
        <end position="280"/>
    </location>
</feature>
<feature type="compositionally biased region" description="Pro residues" evidence="1">
    <location>
        <begin position="241"/>
        <end position="265"/>
    </location>
</feature>
<keyword evidence="2" id="KW-0812">Transmembrane</keyword>
<organism evidence="3 4">
    <name type="scientific">Streptosporangium roseum (strain ATCC 12428 / DSM 43021 / JCM 3005 / KCTC 9067 / NCIMB 10171 / NRRL 2505 / NI 9100)</name>
    <dbReference type="NCBI Taxonomy" id="479432"/>
    <lineage>
        <taxon>Bacteria</taxon>
        <taxon>Bacillati</taxon>
        <taxon>Actinomycetota</taxon>
        <taxon>Actinomycetes</taxon>
        <taxon>Streptosporangiales</taxon>
        <taxon>Streptosporangiaceae</taxon>
        <taxon>Streptosporangium</taxon>
    </lineage>
</organism>
<evidence type="ECO:0000256" key="1">
    <source>
        <dbReference type="SAM" id="MobiDB-lite"/>
    </source>
</evidence>
<dbReference type="Proteomes" id="UP000002029">
    <property type="component" value="Chromosome"/>
</dbReference>
<protein>
    <recommendedName>
        <fullName evidence="5">TIGR04222 domain-containing membrane protein</fullName>
    </recommendedName>
</protein>
<feature type="compositionally biased region" description="Low complexity" evidence="1">
    <location>
        <begin position="288"/>
        <end position="304"/>
    </location>
</feature>
<reference evidence="3 4" key="1">
    <citation type="journal article" date="2010" name="Stand. Genomic Sci.">
        <title>Complete genome sequence of Streptosporangium roseum type strain (NI 9100).</title>
        <authorList>
            <person name="Nolan M."/>
            <person name="Sikorski J."/>
            <person name="Jando M."/>
            <person name="Lucas S."/>
            <person name="Lapidus A."/>
            <person name="Glavina Del Rio T."/>
            <person name="Chen F."/>
            <person name="Tice H."/>
            <person name="Pitluck S."/>
            <person name="Cheng J.F."/>
            <person name="Chertkov O."/>
            <person name="Sims D."/>
            <person name="Meincke L."/>
            <person name="Brettin T."/>
            <person name="Han C."/>
            <person name="Detter J.C."/>
            <person name="Bruce D."/>
            <person name="Goodwin L."/>
            <person name="Land M."/>
            <person name="Hauser L."/>
            <person name="Chang Y.J."/>
            <person name="Jeffries C.D."/>
            <person name="Ivanova N."/>
            <person name="Mavromatis K."/>
            <person name="Mikhailova N."/>
            <person name="Chen A."/>
            <person name="Palaniappan K."/>
            <person name="Chain P."/>
            <person name="Rohde M."/>
            <person name="Goker M."/>
            <person name="Bristow J."/>
            <person name="Eisen J.A."/>
            <person name="Markowitz V."/>
            <person name="Hugenholtz P."/>
            <person name="Kyrpides N.C."/>
            <person name="Klenk H.P."/>
        </authorList>
    </citation>
    <scope>NUCLEOTIDE SEQUENCE [LARGE SCALE GENOMIC DNA]</scope>
    <source>
        <strain evidence="4">ATCC 12428 / DSM 43021 / JCM 3005 / NI 9100</strain>
    </source>
</reference>
<evidence type="ECO:0000256" key="2">
    <source>
        <dbReference type="SAM" id="Phobius"/>
    </source>
</evidence>
<evidence type="ECO:0008006" key="5">
    <source>
        <dbReference type="Google" id="ProtNLM"/>
    </source>
</evidence>
<keyword evidence="4" id="KW-1185">Reference proteome</keyword>
<feature type="compositionally biased region" description="Low complexity" evidence="1">
    <location>
        <begin position="336"/>
        <end position="352"/>
    </location>
</feature>
<keyword evidence="2" id="KW-1133">Transmembrane helix</keyword>
<dbReference type="eggNOG" id="COG3266">
    <property type="taxonomic scope" value="Bacteria"/>
</dbReference>
<feature type="compositionally biased region" description="Low complexity" evidence="1">
    <location>
        <begin position="312"/>
        <end position="328"/>
    </location>
</feature>
<accession>D2B2E4</accession>
<feature type="transmembrane region" description="Helical" evidence="2">
    <location>
        <begin position="6"/>
        <end position="25"/>
    </location>
</feature>
<feature type="region of interest" description="Disordered" evidence="1">
    <location>
        <begin position="72"/>
        <end position="118"/>
    </location>
</feature>
<evidence type="ECO:0000313" key="4">
    <source>
        <dbReference type="Proteomes" id="UP000002029"/>
    </source>
</evidence>
<dbReference type="RefSeq" id="WP_012894899.1">
    <property type="nucleotide sequence ID" value="NC_013595.1"/>
</dbReference>
<dbReference type="EMBL" id="CP001814">
    <property type="protein sequence ID" value="ACZ91170.1"/>
    <property type="molecule type" value="Genomic_DNA"/>
</dbReference>
<dbReference type="HOGENOM" id="CLU_723449_0_0_11"/>
<feature type="region of interest" description="Disordered" evidence="1">
    <location>
        <begin position="235"/>
        <end position="382"/>
    </location>
</feature>
<dbReference type="NCBIfam" id="TIGR04222">
    <property type="entry name" value="near_uncomplex"/>
    <property type="match status" value="1"/>
</dbReference>
<dbReference type="InterPro" id="IPR026467">
    <property type="entry name" value="Ser/Gly_Cys_C_dom"/>
</dbReference>
<sequence length="382" mass="38067">MLTTLIVVMTVALVVVAGLVALRLAMHSPKIYRGPALDPYELALLAGGRFRVVNTALASLATRGALRASRDGRLTVADPGQERSPDLPAAGWSPHPPEAEVAGRPPDPPAAEWSPHPLEAEWSPHPLEAEILALLGAGRDGPPVWEVKAALVHGPAVAALIGRLEELGLADTGDGARAEPTRLGQAALAHYRLRHREEVSLPPRARDHISREEIELSGIALYGLGRMKDRRLASLLSTSGTPPPSAPPGRDPPAPPSPDVPPPSGPSGRSGACGPSGSSDVPPPSGPSGPSGRSGACGPSGSSDVPPPSGPSGPSGRSGACGPSGSSDVPPPSGPSGPSGRSGACGPSGSSDVPPPSGTLGLSDACGPSGSSDGGGRDGGGR</sequence>
<evidence type="ECO:0000313" key="3">
    <source>
        <dbReference type="EMBL" id="ACZ91170.1"/>
    </source>
</evidence>
<proteinExistence type="predicted"/>
<name>D2B2E4_STRRD</name>
<gene>
    <name evidence="3" type="ordered locus">Sros_8527</name>
</gene>
<dbReference type="OrthoDB" id="3620552at2"/>
<keyword evidence="2" id="KW-0472">Membrane</keyword>